<feature type="compositionally biased region" description="Acidic residues" evidence="2">
    <location>
        <begin position="785"/>
        <end position="818"/>
    </location>
</feature>
<name>A0A8H5ERC1_9AGAR</name>
<keyword evidence="1" id="KW-0862">Zinc</keyword>
<dbReference type="Proteomes" id="UP000541558">
    <property type="component" value="Unassembled WGS sequence"/>
</dbReference>
<dbReference type="InterPro" id="IPR007527">
    <property type="entry name" value="Znf_SWIM"/>
</dbReference>
<gene>
    <name evidence="4" type="ORF">D9611_015003</name>
</gene>
<dbReference type="EMBL" id="JAACJK010000238">
    <property type="protein sequence ID" value="KAF5309298.1"/>
    <property type="molecule type" value="Genomic_DNA"/>
</dbReference>
<protein>
    <recommendedName>
        <fullName evidence="3">SWIM-type domain-containing protein</fullName>
    </recommendedName>
</protein>
<proteinExistence type="predicted"/>
<evidence type="ECO:0000259" key="3">
    <source>
        <dbReference type="PROSITE" id="PS50966"/>
    </source>
</evidence>
<keyword evidence="5" id="KW-1185">Reference proteome</keyword>
<sequence length="945" mass="104980">MKILQPRDGRGRPLGSRTAVSGLYLSAEQKTKITEIQPASHIYDEDNSDSQQQLKDWRESQGLQYGGDRPLDSRWRAVWTTSWDTSRGRQKRILFQCACGIDPGARSTKKSGELQDRRIPFAFTGCLAHAEFTERESTGAISRISGYWTHNDGCLKADMDRLPNIPLHPDVYRVALQQLTDGANITSVQSKNRQMLSDRAYAGMATWDPRTSNVRYHFLPTDHTSLYRQFSRQNGVDVRKQPQYNIDDWLNRDSGSYNPTLDAAIFYYRARSEAGERLKVCISTTEMTAAAWEFAHHSQLVLDGTFGICSSRLLLFIALARNGDGKGVPLAFFLFSAPAGNQATHAGYNTEILAELLGEWHRHLEKNRPKTSGTTLSGFAATVLFEPYTVITDTDTKERGALLRTWPRVLLLLCKFHLRQCWTNHRKTALPNKKNLLCYLRTSIVSSLQSLEVALIATISLAEAFRLVESTRGWLKQCAQTASDDALRAATAGGLKHLDYLVDNWLSEELWKSWSEYGRIEASKRLGIAVEGVIPTTNHLESFNGLLKRKHLALWLHSGHRLRVDTLIALLVTKILPDVYSHLRAQKEYKDWLIQRFEPDSTGQSLYARHQDVLKSRALNLSTANAAICYWQDDEARDRGAMEITLERRLVSVQHIPNVGYLAECSSSTSRWNGILSSYRLAISYNGKSGCTCPDFENRGGACKHLRALQLAIYMYIQQGLEKGAFVFPQTAEEAVAIATLPVSPPGEPEPAPSVPLPLDFSAYDLAGLQQLGGDSTTDGNTDGLDGDGGMDEGTEELSSEDEDGNIVDAESESDGGEVEISQQQTNRNAIGAQLRSKLAYEGRNLLPLLQSFASLVDSSKEYTDIDTLIADSQLMEIAGIAAALASKLGGLHHEAPALPAANLTTAEAIQTSPRGRTQKRTRPQALFAPSPERRQRRKDSHAPL</sequence>
<keyword evidence="1" id="KW-0863">Zinc-finger</keyword>
<evidence type="ECO:0000256" key="1">
    <source>
        <dbReference type="PROSITE-ProRule" id="PRU00325"/>
    </source>
</evidence>
<feature type="domain" description="SWIM-type" evidence="3">
    <location>
        <begin position="679"/>
        <end position="714"/>
    </location>
</feature>
<comment type="caution">
    <text evidence="4">The sequence shown here is derived from an EMBL/GenBank/DDBJ whole genome shotgun (WGS) entry which is preliminary data.</text>
</comment>
<feature type="region of interest" description="Disordered" evidence="2">
    <location>
        <begin position="772"/>
        <end position="824"/>
    </location>
</feature>
<evidence type="ECO:0000313" key="4">
    <source>
        <dbReference type="EMBL" id="KAF5309298.1"/>
    </source>
</evidence>
<evidence type="ECO:0000313" key="5">
    <source>
        <dbReference type="Proteomes" id="UP000541558"/>
    </source>
</evidence>
<feature type="compositionally biased region" description="Low complexity" evidence="2">
    <location>
        <begin position="772"/>
        <end position="784"/>
    </location>
</feature>
<feature type="compositionally biased region" description="Basic residues" evidence="2">
    <location>
        <begin position="935"/>
        <end position="945"/>
    </location>
</feature>
<dbReference type="PROSITE" id="PS50966">
    <property type="entry name" value="ZF_SWIM"/>
    <property type="match status" value="1"/>
</dbReference>
<reference evidence="4 5" key="1">
    <citation type="journal article" date="2020" name="ISME J.">
        <title>Uncovering the hidden diversity of litter-decomposition mechanisms in mushroom-forming fungi.</title>
        <authorList>
            <person name="Floudas D."/>
            <person name="Bentzer J."/>
            <person name="Ahren D."/>
            <person name="Johansson T."/>
            <person name="Persson P."/>
            <person name="Tunlid A."/>
        </authorList>
    </citation>
    <scope>NUCLEOTIDE SEQUENCE [LARGE SCALE GENOMIC DNA]</scope>
    <source>
        <strain evidence="4 5">CBS 175.51</strain>
    </source>
</reference>
<feature type="region of interest" description="Disordered" evidence="2">
    <location>
        <begin position="907"/>
        <end position="945"/>
    </location>
</feature>
<keyword evidence="1" id="KW-0479">Metal-binding</keyword>
<dbReference type="AlphaFoldDB" id="A0A8H5ERC1"/>
<dbReference type="GO" id="GO:0008270">
    <property type="term" value="F:zinc ion binding"/>
    <property type="evidence" value="ECO:0007669"/>
    <property type="project" value="UniProtKB-KW"/>
</dbReference>
<accession>A0A8H5ERC1</accession>
<organism evidence="4 5">
    <name type="scientific">Ephemerocybe angulata</name>
    <dbReference type="NCBI Taxonomy" id="980116"/>
    <lineage>
        <taxon>Eukaryota</taxon>
        <taxon>Fungi</taxon>
        <taxon>Dikarya</taxon>
        <taxon>Basidiomycota</taxon>
        <taxon>Agaricomycotina</taxon>
        <taxon>Agaricomycetes</taxon>
        <taxon>Agaricomycetidae</taxon>
        <taxon>Agaricales</taxon>
        <taxon>Agaricineae</taxon>
        <taxon>Psathyrellaceae</taxon>
        <taxon>Ephemerocybe</taxon>
    </lineage>
</organism>
<dbReference type="OrthoDB" id="2422225at2759"/>
<evidence type="ECO:0000256" key="2">
    <source>
        <dbReference type="SAM" id="MobiDB-lite"/>
    </source>
</evidence>